<dbReference type="InterPro" id="IPR027417">
    <property type="entry name" value="P-loop_NTPase"/>
</dbReference>
<accession>A0ABW2KB62</accession>
<evidence type="ECO:0000313" key="3">
    <source>
        <dbReference type="Proteomes" id="UP001596540"/>
    </source>
</evidence>
<dbReference type="SMART" id="SM00833">
    <property type="entry name" value="CobW_C"/>
    <property type="match status" value="1"/>
</dbReference>
<sequence>MSQGLPARVVVVSGLHAAARAHVVEELLHAVPGALAVHHDLSDVAGGVVRRVLRDRWGERDRSRVDLVHACVSCTLREDLVPLLLDLAERGEDRLFVVESWDGVEPRQIAEALTRTLVNGRPVSTWLRVGAVITAVAAERLVADLATTDDMTDRRLAIASEDDRTVAEVLARQVEYPTALAVHGAEGADAAERERCTAVLSQLNPAALVVPAERGALVPLLAGHFDVAAAAARTDPTTAQPPERCEAGEVRTVTWRRFRPLHPARLHAALDDVVAAGLRSRGRFWLASHPDTMLVWDAAGSSLALEPAGPWLAALPDAAWDMVTEQRRAAADLDWHPVSGDRCQCLSFTGVGLDVDRLVGILDSCLLTEEEMADESRRWTRADDPFAEVLDIAS</sequence>
<dbReference type="Pfam" id="PF02492">
    <property type="entry name" value="cobW"/>
    <property type="match status" value="1"/>
</dbReference>
<dbReference type="EMBL" id="JBHTBH010000002">
    <property type="protein sequence ID" value="MFC7327282.1"/>
    <property type="molecule type" value="Genomic_DNA"/>
</dbReference>
<dbReference type="Gene3D" id="3.40.50.300">
    <property type="entry name" value="P-loop containing nucleotide triphosphate hydrolases"/>
    <property type="match status" value="1"/>
</dbReference>
<evidence type="ECO:0000313" key="2">
    <source>
        <dbReference type="EMBL" id="MFC7327282.1"/>
    </source>
</evidence>
<dbReference type="InterPro" id="IPR011629">
    <property type="entry name" value="CobW-like_C"/>
</dbReference>
<organism evidence="2 3">
    <name type="scientific">Marinactinospora rubrisoli</name>
    <dbReference type="NCBI Taxonomy" id="2715399"/>
    <lineage>
        <taxon>Bacteria</taxon>
        <taxon>Bacillati</taxon>
        <taxon>Actinomycetota</taxon>
        <taxon>Actinomycetes</taxon>
        <taxon>Streptosporangiales</taxon>
        <taxon>Nocardiopsidaceae</taxon>
        <taxon>Marinactinospora</taxon>
    </lineage>
</organism>
<protein>
    <submittedName>
        <fullName evidence="2">CobW family GTP-binding protein</fullName>
    </submittedName>
</protein>
<evidence type="ECO:0000259" key="1">
    <source>
        <dbReference type="SMART" id="SM00833"/>
    </source>
</evidence>
<dbReference type="InterPro" id="IPR003495">
    <property type="entry name" value="CobW/HypB/UreG_nucleotide-bd"/>
</dbReference>
<comment type="caution">
    <text evidence="2">The sequence shown here is derived from an EMBL/GenBank/DDBJ whole genome shotgun (WGS) entry which is preliminary data.</text>
</comment>
<dbReference type="Pfam" id="PF07683">
    <property type="entry name" value="CobW_C"/>
    <property type="match status" value="1"/>
</dbReference>
<dbReference type="SUPFAM" id="SSF90002">
    <property type="entry name" value="Hypothetical protein YjiA, C-terminal domain"/>
    <property type="match status" value="1"/>
</dbReference>
<dbReference type="RefSeq" id="WP_379869503.1">
    <property type="nucleotide sequence ID" value="NZ_JBHTBH010000002.1"/>
</dbReference>
<dbReference type="PANTHER" id="PTHR43603:SF1">
    <property type="entry name" value="ZINC-REGULATED GTPASE METALLOPROTEIN ACTIVATOR 1"/>
    <property type="match status" value="1"/>
</dbReference>
<keyword evidence="3" id="KW-1185">Reference proteome</keyword>
<feature type="domain" description="CobW C-terminal" evidence="1">
    <location>
        <begin position="250"/>
        <end position="366"/>
    </location>
</feature>
<gene>
    <name evidence="2" type="ORF">ACFQRF_05955</name>
</gene>
<name>A0ABW2KB62_9ACTN</name>
<dbReference type="InterPro" id="IPR051927">
    <property type="entry name" value="Zn_Chap_cDPG_Synth"/>
</dbReference>
<proteinExistence type="predicted"/>
<reference evidence="3" key="1">
    <citation type="journal article" date="2019" name="Int. J. Syst. Evol. Microbiol.">
        <title>The Global Catalogue of Microorganisms (GCM) 10K type strain sequencing project: providing services to taxonomists for standard genome sequencing and annotation.</title>
        <authorList>
            <consortium name="The Broad Institute Genomics Platform"/>
            <consortium name="The Broad Institute Genome Sequencing Center for Infectious Disease"/>
            <person name="Wu L."/>
            <person name="Ma J."/>
        </authorList>
    </citation>
    <scope>NUCLEOTIDE SEQUENCE [LARGE SCALE GENOMIC DNA]</scope>
    <source>
        <strain evidence="3">CGMCC 4.7382</strain>
    </source>
</reference>
<dbReference type="Proteomes" id="UP001596540">
    <property type="component" value="Unassembled WGS sequence"/>
</dbReference>
<dbReference type="PANTHER" id="PTHR43603">
    <property type="entry name" value="COBW DOMAIN-CONTAINING PROTEIN DDB_G0274527"/>
    <property type="match status" value="1"/>
</dbReference>